<dbReference type="EMBL" id="BPRB01000227">
    <property type="protein sequence ID" value="GJE61578.1"/>
    <property type="molecule type" value="Genomic_DNA"/>
</dbReference>
<evidence type="ECO:0000313" key="3">
    <source>
        <dbReference type="EMBL" id="GJE61578.1"/>
    </source>
</evidence>
<reference evidence="3" key="2">
    <citation type="submission" date="2021-08" db="EMBL/GenBank/DDBJ databases">
        <authorList>
            <person name="Tani A."/>
            <person name="Ola A."/>
            <person name="Ogura Y."/>
            <person name="Katsura K."/>
            <person name="Hayashi T."/>
        </authorList>
    </citation>
    <scope>NUCLEOTIDE SEQUENCE</scope>
    <source>
        <strain evidence="3">DSM 23632</strain>
    </source>
</reference>
<feature type="region of interest" description="Disordered" evidence="1">
    <location>
        <begin position="1"/>
        <end position="46"/>
    </location>
</feature>
<feature type="compositionally biased region" description="Pro residues" evidence="1">
    <location>
        <begin position="17"/>
        <end position="29"/>
    </location>
</feature>
<feature type="transmembrane region" description="Helical" evidence="2">
    <location>
        <begin position="116"/>
        <end position="139"/>
    </location>
</feature>
<keyword evidence="4" id="KW-1185">Reference proteome</keyword>
<feature type="transmembrane region" description="Helical" evidence="2">
    <location>
        <begin position="52"/>
        <end position="69"/>
    </location>
</feature>
<protein>
    <recommendedName>
        <fullName evidence="5">DUF3325 domain-containing protein</fullName>
    </recommendedName>
</protein>
<gene>
    <name evidence="3" type="ORF">MPOCJGCO_3700</name>
</gene>
<dbReference type="RefSeq" id="WP_238184139.1">
    <property type="nucleotide sequence ID" value="NZ_BPRB01000227.1"/>
</dbReference>
<name>A0ABQ4U3J8_9HYPH</name>
<evidence type="ECO:0000313" key="4">
    <source>
        <dbReference type="Proteomes" id="UP001055057"/>
    </source>
</evidence>
<accession>A0ABQ4U3J8</accession>
<evidence type="ECO:0008006" key="5">
    <source>
        <dbReference type="Google" id="ProtNLM"/>
    </source>
</evidence>
<evidence type="ECO:0000256" key="1">
    <source>
        <dbReference type="SAM" id="MobiDB-lite"/>
    </source>
</evidence>
<sequence>MITLAQNQPQGDFTIPAPAPAAPGQPAPPRAGTQTDPTPFSGLDRSPSTTDTVLGAGLLVVLAVVFLFVRQGVRTHLVGRRAALDAANGASWMLFSALMLTAGVLTAATLGGLWRYWLGVGAALALCAVLFIVFAILFVRAPGRRR</sequence>
<organism evidence="3 4">
    <name type="scientific">Methylobacterium trifolii</name>
    <dbReference type="NCBI Taxonomy" id="1003092"/>
    <lineage>
        <taxon>Bacteria</taxon>
        <taxon>Pseudomonadati</taxon>
        <taxon>Pseudomonadota</taxon>
        <taxon>Alphaproteobacteria</taxon>
        <taxon>Hyphomicrobiales</taxon>
        <taxon>Methylobacteriaceae</taxon>
        <taxon>Methylobacterium</taxon>
    </lineage>
</organism>
<reference evidence="3" key="1">
    <citation type="journal article" date="2021" name="Front. Microbiol.">
        <title>Comprehensive Comparative Genomics and Phenotyping of Methylobacterium Species.</title>
        <authorList>
            <person name="Alessa O."/>
            <person name="Ogura Y."/>
            <person name="Fujitani Y."/>
            <person name="Takami H."/>
            <person name="Hayashi T."/>
            <person name="Sahin N."/>
            <person name="Tani A."/>
        </authorList>
    </citation>
    <scope>NUCLEOTIDE SEQUENCE</scope>
    <source>
        <strain evidence="3">DSM 23632</strain>
    </source>
</reference>
<comment type="caution">
    <text evidence="3">The sequence shown here is derived from an EMBL/GenBank/DDBJ whole genome shotgun (WGS) entry which is preliminary data.</text>
</comment>
<proteinExistence type="predicted"/>
<evidence type="ECO:0000256" key="2">
    <source>
        <dbReference type="SAM" id="Phobius"/>
    </source>
</evidence>
<dbReference type="Proteomes" id="UP001055057">
    <property type="component" value="Unassembled WGS sequence"/>
</dbReference>
<keyword evidence="2" id="KW-0472">Membrane</keyword>
<keyword evidence="2" id="KW-0812">Transmembrane</keyword>
<feature type="compositionally biased region" description="Polar residues" evidence="1">
    <location>
        <begin position="1"/>
        <end position="11"/>
    </location>
</feature>
<feature type="transmembrane region" description="Helical" evidence="2">
    <location>
        <begin position="90"/>
        <end position="110"/>
    </location>
</feature>
<keyword evidence="2" id="KW-1133">Transmembrane helix</keyword>